<evidence type="ECO:0000259" key="2">
    <source>
        <dbReference type="SMART" id="SM00101"/>
    </source>
</evidence>
<keyword evidence="4" id="KW-1185">Reference proteome</keyword>
<organism evidence="3 4">
    <name type="scientific">Sciurus vulgaris</name>
    <name type="common">Eurasian red squirrel</name>
    <dbReference type="NCBI Taxonomy" id="55149"/>
    <lineage>
        <taxon>Eukaryota</taxon>
        <taxon>Metazoa</taxon>
        <taxon>Chordata</taxon>
        <taxon>Craniata</taxon>
        <taxon>Vertebrata</taxon>
        <taxon>Euteleostomi</taxon>
        <taxon>Mammalia</taxon>
        <taxon>Eutheria</taxon>
        <taxon>Euarchontoglires</taxon>
        <taxon>Glires</taxon>
        <taxon>Rodentia</taxon>
        <taxon>Sciuromorpha</taxon>
        <taxon>Sciuridae</taxon>
        <taxon>Sciurinae</taxon>
        <taxon>Sciurini</taxon>
        <taxon>Sciurus</taxon>
    </lineage>
</organism>
<dbReference type="PROSITE" id="PS00796">
    <property type="entry name" value="1433_1"/>
    <property type="match status" value="1"/>
</dbReference>
<evidence type="ECO:0000256" key="1">
    <source>
        <dbReference type="ARBA" id="ARBA00006141"/>
    </source>
</evidence>
<evidence type="ECO:0000313" key="4">
    <source>
        <dbReference type="Proteomes" id="UP000694564"/>
    </source>
</evidence>
<dbReference type="OrthoDB" id="10260625at2759"/>
<dbReference type="AlphaFoldDB" id="A0A8D2CYC7"/>
<dbReference type="Proteomes" id="UP000694564">
    <property type="component" value="Chromosome 3"/>
</dbReference>
<dbReference type="SMART" id="SM00101">
    <property type="entry name" value="14_3_3"/>
    <property type="match status" value="1"/>
</dbReference>
<protein>
    <recommendedName>
        <fullName evidence="2">14-3-3 domain-containing protein</fullName>
    </recommendedName>
</protein>
<dbReference type="Ensembl" id="ENSSVLT00005018719.1">
    <property type="protein sequence ID" value="ENSSVLP00005016845.1"/>
    <property type="gene ID" value="ENSSVLG00005013408.1"/>
</dbReference>
<accession>A0A8D2CYC7</accession>
<evidence type="ECO:0000313" key="3">
    <source>
        <dbReference type="Ensembl" id="ENSSVLP00005016845.1"/>
    </source>
</evidence>
<name>A0A8D2CYC7_SCIVU</name>
<comment type="similarity">
    <text evidence="1">Belongs to the 14-3-3 family.</text>
</comment>
<dbReference type="PANTHER" id="PTHR18860">
    <property type="entry name" value="14-3-3 PROTEIN"/>
    <property type="match status" value="1"/>
</dbReference>
<proteinExistence type="inferred from homology"/>
<dbReference type="Gene3D" id="1.20.190.20">
    <property type="entry name" value="14-3-3 domain"/>
    <property type="match status" value="1"/>
</dbReference>
<dbReference type="PRINTS" id="PR00305">
    <property type="entry name" value="1433ZETA"/>
</dbReference>
<dbReference type="SUPFAM" id="SSF48445">
    <property type="entry name" value="14-3-3 protein"/>
    <property type="match status" value="1"/>
</dbReference>
<dbReference type="InterPro" id="IPR023410">
    <property type="entry name" value="14-3-3_domain"/>
</dbReference>
<sequence length="107" mass="12744">MDDREDLVYQAKLAEQAERYNEMVESMKKVEGMDVELTVEERNLLSVAYKNVIGARRASWRIISSIEQKEENKGGEDKLKMIREYRVMVKSRIKKHCRMWKMKISET</sequence>
<dbReference type="Pfam" id="PF00244">
    <property type="entry name" value="14-3-3"/>
    <property type="match status" value="1"/>
</dbReference>
<dbReference type="InterPro" id="IPR000308">
    <property type="entry name" value="14-3-3"/>
</dbReference>
<reference evidence="3" key="2">
    <citation type="submission" date="2025-09" db="UniProtKB">
        <authorList>
            <consortium name="Ensembl"/>
        </authorList>
    </citation>
    <scope>IDENTIFICATION</scope>
</reference>
<feature type="domain" description="14-3-3" evidence="2">
    <location>
        <begin position="4"/>
        <end position="106"/>
    </location>
</feature>
<reference evidence="3" key="1">
    <citation type="submission" date="2025-08" db="UniProtKB">
        <authorList>
            <consortium name="Ensembl"/>
        </authorList>
    </citation>
    <scope>IDENTIFICATION</scope>
</reference>
<dbReference type="InterPro" id="IPR036815">
    <property type="entry name" value="14-3-3_dom_sf"/>
</dbReference>
<dbReference type="GeneTree" id="ENSGT01140000282547"/>
<dbReference type="InterPro" id="IPR023409">
    <property type="entry name" value="14-3-3_CS"/>
</dbReference>